<protein>
    <recommendedName>
        <fullName evidence="3">Glycosyl hydrolase family 32 N-terminal domain-containing protein</fullName>
    </recommendedName>
</protein>
<reference evidence="1 2" key="1">
    <citation type="submission" date="2020-08" db="EMBL/GenBank/DDBJ databases">
        <title>A Genomic Blueprint of the Chicken Gut Microbiome.</title>
        <authorList>
            <person name="Gilroy R."/>
            <person name="Ravi A."/>
            <person name="Getino M."/>
            <person name="Pursley I."/>
            <person name="Horton D.L."/>
            <person name="Alikhan N.-F."/>
            <person name="Baker D."/>
            <person name="Gharbi K."/>
            <person name="Hall N."/>
            <person name="Watson M."/>
            <person name="Adriaenssens E.M."/>
            <person name="Foster-Nyarko E."/>
            <person name="Jarju S."/>
            <person name="Secka A."/>
            <person name="Antonio M."/>
            <person name="Oren A."/>
            <person name="Chaudhuri R."/>
            <person name="La Ragione R.M."/>
            <person name="Hildebrand F."/>
            <person name="Pallen M.J."/>
        </authorList>
    </citation>
    <scope>NUCLEOTIDE SEQUENCE [LARGE SCALE GENOMIC DNA]</scope>
    <source>
        <strain evidence="1 2">Sa1CVN1</strain>
    </source>
</reference>
<dbReference type="SUPFAM" id="SSF75005">
    <property type="entry name" value="Arabinanase/levansucrase/invertase"/>
    <property type="match status" value="2"/>
</dbReference>
<dbReference type="Proteomes" id="UP000620874">
    <property type="component" value="Unassembled WGS sequence"/>
</dbReference>
<keyword evidence="2" id="KW-1185">Reference proteome</keyword>
<name>A0ABR8Y795_9BACT</name>
<evidence type="ECO:0000313" key="2">
    <source>
        <dbReference type="Proteomes" id="UP000620874"/>
    </source>
</evidence>
<dbReference type="RefSeq" id="WP_191763494.1">
    <property type="nucleotide sequence ID" value="NZ_JACSPP010000014.1"/>
</dbReference>
<comment type="caution">
    <text evidence="1">The sequence shown here is derived from an EMBL/GenBank/DDBJ whole genome shotgun (WGS) entry which is preliminary data.</text>
</comment>
<evidence type="ECO:0000313" key="1">
    <source>
        <dbReference type="EMBL" id="MBD8040078.1"/>
    </source>
</evidence>
<dbReference type="EMBL" id="JACSPP010000014">
    <property type="protein sequence ID" value="MBD8040078.1"/>
    <property type="molecule type" value="Genomic_DNA"/>
</dbReference>
<evidence type="ECO:0008006" key="3">
    <source>
        <dbReference type="Google" id="ProtNLM"/>
    </source>
</evidence>
<sequence>MRKLITLIIYALCFIAGHSIGRFDLDKISSPIVLRGNDSIAYRDPAVLFYNDTFYLFYTVMKIEKDSIYGYTAQSESKDLVTWTSPRCITPRSQNLNFSSPGNVIRFGNEWIMCLQTYPRPNYTVDQMPRYANSDARIYSMRSRDLEEWSYPEILKLKGDMPINKMGRMIDPYLVQDKDIQGKWWCFYKQDGVSMSYSYDLKNWVYSGRVEAGENACVMVINDEYILFHSPKNGIGMKKSSDLKHWTDFGTLITLGQKNWDWGKGRVTAATVLDLTQVNGINKYLMFFHASGPLTEEEGDFDKNSSIGIAWSDDLLNWEWAN</sequence>
<accession>A0ABR8Y795</accession>
<dbReference type="Gene3D" id="2.115.10.20">
    <property type="entry name" value="Glycosyl hydrolase domain, family 43"/>
    <property type="match status" value="2"/>
</dbReference>
<gene>
    <name evidence="1" type="ORF">H9625_06390</name>
</gene>
<proteinExistence type="predicted"/>
<organism evidence="1 2">
    <name type="scientific">Phocaeicola intestinalis</name>
    <dbReference type="NCBI Taxonomy" id="2762212"/>
    <lineage>
        <taxon>Bacteria</taxon>
        <taxon>Pseudomonadati</taxon>
        <taxon>Bacteroidota</taxon>
        <taxon>Bacteroidia</taxon>
        <taxon>Bacteroidales</taxon>
        <taxon>Bacteroidaceae</taxon>
        <taxon>Phocaeicola</taxon>
    </lineage>
</organism>
<dbReference type="InterPro" id="IPR023296">
    <property type="entry name" value="Glyco_hydro_beta-prop_sf"/>
</dbReference>